<organism evidence="3 4">
    <name type="scientific">Acrasis kona</name>
    <dbReference type="NCBI Taxonomy" id="1008807"/>
    <lineage>
        <taxon>Eukaryota</taxon>
        <taxon>Discoba</taxon>
        <taxon>Heterolobosea</taxon>
        <taxon>Tetramitia</taxon>
        <taxon>Eutetramitia</taxon>
        <taxon>Acrasidae</taxon>
        <taxon>Acrasis</taxon>
    </lineage>
</organism>
<feature type="region of interest" description="Disordered" evidence="1">
    <location>
        <begin position="450"/>
        <end position="488"/>
    </location>
</feature>
<feature type="region of interest" description="Disordered" evidence="1">
    <location>
        <begin position="1"/>
        <end position="55"/>
    </location>
</feature>
<dbReference type="EMBL" id="JAOPGA020000979">
    <property type="protein sequence ID" value="KAL0483700.1"/>
    <property type="molecule type" value="Genomic_DNA"/>
</dbReference>
<name>A0AAW2Z2V7_9EUKA</name>
<dbReference type="SUPFAM" id="SSF51197">
    <property type="entry name" value="Clavaminate synthase-like"/>
    <property type="match status" value="1"/>
</dbReference>
<evidence type="ECO:0000259" key="2">
    <source>
        <dbReference type="PROSITE" id="PS51184"/>
    </source>
</evidence>
<dbReference type="InterPro" id="IPR003347">
    <property type="entry name" value="JmjC_dom"/>
</dbReference>
<accession>A0AAW2Z2V7</accession>
<keyword evidence="4" id="KW-1185">Reference proteome</keyword>
<feature type="domain" description="JmjC" evidence="2">
    <location>
        <begin position="184"/>
        <end position="356"/>
    </location>
</feature>
<dbReference type="PANTHER" id="PTHR12461">
    <property type="entry name" value="HYPOXIA-INDUCIBLE FACTOR 1 ALPHA INHIBITOR-RELATED"/>
    <property type="match status" value="1"/>
</dbReference>
<proteinExistence type="predicted"/>
<evidence type="ECO:0000313" key="4">
    <source>
        <dbReference type="Proteomes" id="UP001431209"/>
    </source>
</evidence>
<evidence type="ECO:0000256" key="1">
    <source>
        <dbReference type="SAM" id="MobiDB-lite"/>
    </source>
</evidence>
<sequence length="575" mass="65158">MKKNRLFKSLTPQNAQSLDGGSADSVCEISPPLTQSKSLKRRNSTQKQQAAELKNGNKKQKVLKCVERYCASQPPQIDPSDGVLESFLHPIKIDEFMDTFWKKRAFVSASPNLKAAKKRIGHICEAFLHDLQLEELIEDTSSDRPFVWMRDVDDTSSDKPLTSMALESTESAMICHKAGGSLYFRAPPLCEKAFLSQITMELGINFAAVFPSDGAQKAEIETFVSRKGHVTPFHFDFMENFTIQLTGKKKWTFLPLESTHPLRGATPHYKKQDTLEQQLKIHQIKNVNFTLKPSEAQLAQKIQVELGPGDCFYFPAGMYHMTECTEEEDHGAISINMSLIATSWSDVVVDGLKQILNVHDQWRAGISNIHSVQDARNQLTPLLDQLKSGKLFEDLTAERLIPNQGLILPRQRVLDFCTGQLTTSQQSNIKGSDSFAFNPLFILIHVPSEHDEGEQEEEDDDSDNEQEEGENQEEDDDEDSNEENEITESELLESIQDASGSRIKYVLHGNFGNESFESLLRVVFYVPEELHSSLEFIRTHKTQFKMEQIPNFTSNKYLLTSLVESFVEHGYLEKQ</sequence>
<evidence type="ECO:0000313" key="3">
    <source>
        <dbReference type="EMBL" id="KAL0483700.1"/>
    </source>
</evidence>
<gene>
    <name evidence="3" type="ORF">AKO1_013954</name>
</gene>
<dbReference type="Pfam" id="PF13621">
    <property type="entry name" value="Cupin_8"/>
    <property type="match status" value="1"/>
</dbReference>
<comment type="caution">
    <text evidence="3">The sequence shown here is derived from an EMBL/GenBank/DDBJ whole genome shotgun (WGS) entry which is preliminary data.</text>
</comment>
<dbReference type="Gene3D" id="2.60.120.650">
    <property type="entry name" value="Cupin"/>
    <property type="match status" value="1"/>
</dbReference>
<dbReference type="InterPro" id="IPR041667">
    <property type="entry name" value="Cupin_8"/>
</dbReference>
<dbReference type="AlphaFoldDB" id="A0AAW2Z2V7"/>
<protein>
    <recommendedName>
        <fullName evidence="2">JmjC domain-containing protein</fullName>
    </recommendedName>
</protein>
<dbReference type="PANTHER" id="PTHR12461:SF105">
    <property type="entry name" value="HYPOXIA-INDUCIBLE FACTOR 1-ALPHA INHIBITOR"/>
    <property type="match status" value="1"/>
</dbReference>
<reference evidence="3 4" key="1">
    <citation type="submission" date="2024-03" db="EMBL/GenBank/DDBJ databases">
        <title>The Acrasis kona genome and developmental transcriptomes reveal deep origins of eukaryotic multicellular pathways.</title>
        <authorList>
            <person name="Sheikh S."/>
            <person name="Fu C.-J."/>
            <person name="Brown M.W."/>
            <person name="Baldauf S.L."/>
        </authorList>
    </citation>
    <scope>NUCLEOTIDE SEQUENCE [LARGE SCALE GENOMIC DNA]</scope>
    <source>
        <strain evidence="3 4">ATCC MYA-3509</strain>
    </source>
</reference>
<dbReference type="Proteomes" id="UP001431209">
    <property type="component" value="Unassembled WGS sequence"/>
</dbReference>
<feature type="compositionally biased region" description="Acidic residues" evidence="1">
    <location>
        <begin position="451"/>
        <end position="488"/>
    </location>
</feature>
<dbReference type="PROSITE" id="PS51184">
    <property type="entry name" value="JMJC"/>
    <property type="match status" value="1"/>
</dbReference>
<feature type="compositionally biased region" description="Polar residues" evidence="1">
    <location>
        <begin position="10"/>
        <end position="19"/>
    </location>
</feature>